<feature type="compositionally biased region" description="Basic and acidic residues" evidence="1">
    <location>
        <begin position="11"/>
        <end position="21"/>
    </location>
</feature>
<dbReference type="SUPFAM" id="SSF140453">
    <property type="entry name" value="EsxAB dimer-like"/>
    <property type="match status" value="1"/>
</dbReference>
<dbReference type="InterPro" id="IPR038332">
    <property type="entry name" value="PPE_sf"/>
</dbReference>
<evidence type="ECO:0000313" key="3">
    <source>
        <dbReference type="Proteomes" id="UP000242444"/>
    </source>
</evidence>
<comment type="caution">
    <text evidence="2">The sequence shown here is derived from an EMBL/GenBank/DDBJ whole genome shotgun (WGS) entry which is preliminary data.</text>
</comment>
<feature type="region of interest" description="Disordered" evidence="1">
    <location>
        <begin position="321"/>
        <end position="372"/>
    </location>
</feature>
<evidence type="ECO:0008006" key="4">
    <source>
        <dbReference type="Google" id="ProtNLM"/>
    </source>
</evidence>
<dbReference type="Proteomes" id="UP000242444">
    <property type="component" value="Unassembled WGS sequence"/>
</dbReference>
<dbReference type="InterPro" id="IPR036689">
    <property type="entry name" value="ESAT-6-like_sf"/>
</dbReference>
<dbReference type="AlphaFoldDB" id="A0A263D5F6"/>
<feature type="region of interest" description="Disordered" evidence="1">
    <location>
        <begin position="1"/>
        <end position="21"/>
    </location>
</feature>
<dbReference type="InParanoid" id="A0A263D5F6"/>
<dbReference type="Gene3D" id="1.20.1260.20">
    <property type="entry name" value="PPE superfamily"/>
    <property type="match status" value="1"/>
</dbReference>
<accession>A0A263D5F6</accession>
<name>A0A263D5F6_9PSEU</name>
<feature type="compositionally biased region" description="Basic and acidic residues" evidence="1">
    <location>
        <begin position="321"/>
        <end position="350"/>
    </location>
</feature>
<protein>
    <recommendedName>
        <fullName evidence="4">WXG100 family type VII secretion target</fullName>
    </recommendedName>
</protein>
<proteinExistence type="predicted"/>
<evidence type="ECO:0000256" key="1">
    <source>
        <dbReference type="SAM" id="MobiDB-lite"/>
    </source>
</evidence>
<dbReference type="RefSeq" id="WP_094863183.1">
    <property type="nucleotide sequence ID" value="NZ_NKYE01000007.1"/>
</dbReference>
<sequence>MADSGGNSIIEDARGETTAEKNPVKHALEGAGIAQDLIGGAEQIATGDWAEGLLDLGFGAAGIADFAKNPLESLLSMGIGWVIEHLSPLKDMLDWLTGNQDSLELTAKTWDGISAEVQQVAEELAQSTRNDCASWTGGSADQYRLFAQDRADALVGLSNAAKGVSAAVDLAKTVLNAVRSAIRDLLSDLCAKIIMILFRYPPPAYPAAFAAEGAPLVLDRTMTGWKYFDRIMLGFDELIRHLTRMSELVGTLAKAFGKQTAENAKSVLKAGKAGLSSLPQAVADAATSSIVTESAKYGGAQVSKGFVAGVTAETEHDKQMDWYETGAKKQQDDRETRVVPRSGTDDEARSQPKQPPVFERQGEQHRISGSID</sequence>
<organism evidence="2 3">
    <name type="scientific">Amycolatopsis antarctica</name>
    <dbReference type="NCBI Taxonomy" id="1854586"/>
    <lineage>
        <taxon>Bacteria</taxon>
        <taxon>Bacillati</taxon>
        <taxon>Actinomycetota</taxon>
        <taxon>Actinomycetes</taxon>
        <taxon>Pseudonocardiales</taxon>
        <taxon>Pseudonocardiaceae</taxon>
        <taxon>Amycolatopsis</taxon>
    </lineage>
</organism>
<evidence type="ECO:0000313" key="2">
    <source>
        <dbReference type="EMBL" id="OZM72706.1"/>
    </source>
</evidence>
<dbReference type="OrthoDB" id="4763957at2"/>
<keyword evidence="3" id="KW-1185">Reference proteome</keyword>
<reference evidence="2 3" key="1">
    <citation type="submission" date="2017-07" db="EMBL/GenBank/DDBJ databases">
        <title>Amycolatopsis antarcticus sp. nov., isolated from the surface of an Antarcticus brown macroalga.</title>
        <authorList>
            <person name="Wang J."/>
            <person name="Leiva S."/>
            <person name="Huang J."/>
            <person name="Huang Y."/>
        </authorList>
    </citation>
    <scope>NUCLEOTIDE SEQUENCE [LARGE SCALE GENOMIC DNA]</scope>
    <source>
        <strain evidence="2 3">AU-G6</strain>
    </source>
</reference>
<dbReference type="EMBL" id="NKYE01000007">
    <property type="protein sequence ID" value="OZM72706.1"/>
    <property type="molecule type" value="Genomic_DNA"/>
</dbReference>
<gene>
    <name evidence="2" type="ORF">CFN78_13855</name>
</gene>